<dbReference type="Proteomes" id="UP000016927">
    <property type="component" value="Unassembled WGS sequence"/>
</dbReference>
<dbReference type="OrthoDB" id="2193957at2759"/>
<organism evidence="1 2">
    <name type="scientific">Nosema bombycis (strain CQ1 / CVCC 102059)</name>
    <name type="common">Microsporidian parasite</name>
    <name type="synonym">Pebrine of silkworm</name>
    <dbReference type="NCBI Taxonomy" id="578461"/>
    <lineage>
        <taxon>Eukaryota</taxon>
        <taxon>Fungi</taxon>
        <taxon>Fungi incertae sedis</taxon>
        <taxon>Microsporidia</taxon>
        <taxon>Nosematidae</taxon>
        <taxon>Nosema</taxon>
    </lineage>
</organism>
<proteinExistence type="predicted"/>
<reference evidence="1 2" key="1">
    <citation type="journal article" date="2013" name="BMC Genomics">
        <title>Comparative genomics of parasitic silkworm microsporidia reveal an association between genome expansion and host adaptation.</title>
        <authorList>
            <person name="Pan G."/>
            <person name="Xu J."/>
            <person name="Li T."/>
            <person name="Xia Q."/>
            <person name="Liu S.L."/>
            <person name="Zhang G."/>
            <person name="Li S."/>
            <person name="Li C."/>
            <person name="Liu H."/>
            <person name="Yang L."/>
            <person name="Liu T."/>
            <person name="Zhang X."/>
            <person name="Wu Z."/>
            <person name="Fan W."/>
            <person name="Dang X."/>
            <person name="Xiang H."/>
            <person name="Tao M."/>
            <person name="Li Y."/>
            <person name="Hu J."/>
            <person name="Li Z."/>
            <person name="Lin L."/>
            <person name="Luo J."/>
            <person name="Geng L."/>
            <person name="Wang L."/>
            <person name="Long M."/>
            <person name="Wan Y."/>
            <person name="He N."/>
            <person name="Zhang Z."/>
            <person name="Lu C."/>
            <person name="Keeling P.J."/>
            <person name="Wang J."/>
            <person name="Xiang Z."/>
            <person name="Zhou Z."/>
        </authorList>
    </citation>
    <scope>NUCLEOTIDE SEQUENCE [LARGE SCALE GENOMIC DNA]</scope>
    <source>
        <strain evidence="2">CQ1 / CVCC 102059</strain>
    </source>
</reference>
<accession>R0KMQ8</accession>
<dbReference type="EMBL" id="KB909536">
    <property type="protein sequence ID" value="EOB11931.1"/>
    <property type="molecule type" value="Genomic_DNA"/>
</dbReference>
<dbReference type="HOGENOM" id="CLU_2038722_0_0_1"/>
<protein>
    <submittedName>
        <fullName evidence="1">Uncharacterized protein</fullName>
    </submittedName>
</protein>
<dbReference type="AlphaFoldDB" id="R0KMQ8"/>
<gene>
    <name evidence="1" type="ORF">NBO_629g0004</name>
</gene>
<evidence type="ECO:0000313" key="2">
    <source>
        <dbReference type="Proteomes" id="UP000016927"/>
    </source>
</evidence>
<keyword evidence="2" id="KW-1185">Reference proteome</keyword>
<name>R0KMQ8_NOSB1</name>
<sequence>MENTDEHIEFIRYLIEKHSGCVSSYFFTFKFNEWDVYEVYEKILTNIKDIKPVKFKIKNRNKHSEYSMIDQIIDLKIKDEDIYLFMFSVSKESFYSRFNEIYELMKESKTFFGTLYRMIVT</sequence>
<evidence type="ECO:0000313" key="1">
    <source>
        <dbReference type="EMBL" id="EOB11931.1"/>
    </source>
</evidence>
<dbReference type="VEuPathDB" id="MicrosporidiaDB:NBO_629g0004"/>